<feature type="transmembrane region" description="Helical" evidence="10">
    <location>
        <begin position="12"/>
        <end position="32"/>
    </location>
</feature>
<keyword evidence="12" id="KW-1185">Reference proteome</keyword>
<feature type="transmembrane region" description="Helical" evidence="10">
    <location>
        <begin position="245"/>
        <end position="266"/>
    </location>
</feature>
<name>A0A835XTG7_9CHLO</name>
<dbReference type="PANTHER" id="PTHR12413:SF1">
    <property type="entry name" value="DOLICHYL PYROPHOSPHATE MAN9GLCNAC2 ALPHA-1,3-GLUCOSYLTRANSFERASE"/>
    <property type="match status" value="1"/>
</dbReference>
<keyword evidence="7 10" id="KW-0256">Endoplasmic reticulum</keyword>
<evidence type="ECO:0000256" key="3">
    <source>
        <dbReference type="ARBA" id="ARBA00008715"/>
    </source>
</evidence>
<evidence type="ECO:0000313" key="12">
    <source>
        <dbReference type="Proteomes" id="UP000612055"/>
    </source>
</evidence>
<evidence type="ECO:0000256" key="6">
    <source>
        <dbReference type="ARBA" id="ARBA00022692"/>
    </source>
</evidence>
<comment type="caution">
    <text evidence="11">The sequence shown here is derived from an EMBL/GenBank/DDBJ whole genome shotgun (WGS) entry which is preliminary data.</text>
</comment>
<reference evidence="11" key="1">
    <citation type="journal article" date="2020" name="bioRxiv">
        <title>Comparative genomics of Chlamydomonas.</title>
        <authorList>
            <person name="Craig R.J."/>
            <person name="Hasan A.R."/>
            <person name="Ness R.W."/>
            <person name="Keightley P.D."/>
        </authorList>
    </citation>
    <scope>NUCLEOTIDE SEQUENCE</scope>
    <source>
        <strain evidence="11">CCAP 11/70</strain>
    </source>
</reference>
<feature type="transmembrane region" description="Helical" evidence="10">
    <location>
        <begin position="217"/>
        <end position="233"/>
    </location>
</feature>
<dbReference type="GO" id="GO:0042281">
    <property type="term" value="F:dolichyl pyrophosphate Man9GlcNAc2 alpha-1,3-glucosyltransferase activity"/>
    <property type="evidence" value="ECO:0007669"/>
    <property type="project" value="TreeGrafter"/>
</dbReference>
<keyword evidence="9 10" id="KW-0472">Membrane</keyword>
<comment type="similarity">
    <text evidence="3 10">Belongs to the ALG6/ALG8 glucosyltransferase family.</text>
</comment>
<evidence type="ECO:0000256" key="7">
    <source>
        <dbReference type="ARBA" id="ARBA00022824"/>
    </source>
</evidence>
<dbReference type="Proteomes" id="UP000612055">
    <property type="component" value="Unassembled WGS sequence"/>
</dbReference>
<protein>
    <recommendedName>
        <fullName evidence="10">Alpha-1,3-glucosyltransferase</fullName>
        <ecNumber evidence="10">2.4.1.-</ecNumber>
    </recommendedName>
</protein>
<evidence type="ECO:0000256" key="2">
    <source>
        <dbReference type="ARBA" id="ARBA00004922"/>
    </source>
</evidence>
<dbReference type="Pfam" id="PF03155">
    <property type="entry name" value="Alg6_Alg8"/>
    <property type="match status" value="1"/>
</dbReference>
<evidence type="ECO:0000256" key="5">
    <source>
        <dbReference type="ARBA" id="ARBA00022679"/>
    </source>
</evidence>
<keyword evidence="5 10" id="KW-0808">Transferase</keyword>
<feature type="transmembrane region" description="Helical" evidence="10">
    <location>
        <begin position="120"/>
        <end position="142"/>
    </location>
</feature>
<accession>A0A835XTG7</accession>
<feature type="transmembrane region" description="Helical" evidence="10">
    <location>
        <begin position="352"/>
        <end position="372"/>
    </location>
</feature>
<proteinExistence type="inferred from homology"/>
<evidence type="ECO:0000256" key="10">
    <source>
        <dbReference type="RuleBase" id="RU363110"/>
    </source>
</evidence>
<keyword evidence="8 10" id="KW-1133">Transmembrane helix</keyword>
<dbReference type="PANTHER" id="PTHR12413">
    <property type="entry name" value="DOLICHYL GLYCOSYLTRANSFERASE"/>
    <property type="match status" value="1"/>
</dbReference>
<dbReference type="OrthoDB" id="4983at2759"/>
<evidence type="ECO:0000256" key="4">
    <source>
        <dbReference type="ARBA" id="ARBA00022676"/>
    </source>
</evidence>
<dbReference type="AlphaFoldDB" id="A0A835XTG7"/>
<gene>
    <name evidence="11" type="ORF">HYH03_011760</name>
</gene>
<feature type="transmembrane region" description="Helical" evidence="10">
    <location>
        <begin position="392"/>
        <end position="411"/>
    </location>
</feature>
<dbReference type="GO" id="GO:0005789">
    <property type="term" value="C:endoplasmic reticulum membrane"/>
    <property type="evidence" value="ECO:0007669"/>
    <property type="project" value="UniProtKB-SubCell"/>
</dbReference>
<dbReference type="UniPathway" id="UPA00378"/>
<evidence type="ECO:0000256" key="8">
    <source>
        <dbReference type="ARBA" id="ARBA00022989"/>
    </source>
</evidence>
<evidence type="ECO:0000256" key="1">
    <source>
        <dbReference type="ARBA" id="ARBA00004477"/>
    </source>
</evidence>
<evidence type="ECO:0000313" key="11">
    <source>
        <dbReference type="EMBL" id="KAG2489811.1"/>
    </source>
</evidence>
<comment type="subcellular location">
    <subcellularLocation>
        <location evidence="1 10">Endoplasmic reticulum membrane</location>
        <topology evidence="1 10">Multi-pass membrane protein</topology>
    </subcellularLocation>
</comment>
<dbReference type="EC" id="2.4.1.-" evidence="10"/>
<keyword evidence="4 10" id="KW-0328">Glycosyltransferase</keyword>
<sequence>MLLDYVGDDAQSVGIFVLLAMMLRVLTGVSSYSGMNDPPKYGDYEAQRHWMELAVNLPVREWYTDSPVNNASYWPLDYPPLSGYQSWVCGVALRAVEPEALALVASHGHESPQSKLAMRYSVLAFDLAVYIPAAVWAVRVFYGRPAPSDPPSARTARVLALAALLLNPALLLIDHGHFQYNCISLGCTLAAVAAIGSGRRLLGAALFCLALNHKQMSLFYAPAFFAHLLGWALHDPAHRSVGQKLFAVVKLGVTVIATFALCWAPYLTSTEAVLQVLTRIFPVRRGLYEDYVANWWCATSLFIKWKSLFPAPTLLRAAAATTLAVAAPAMAHQIAGRGAEGADRGAGGPSKWGLAWSLVNSAFAFFMFSYQVHEKSILLPLLPLTLLAGREPTLAVGLPLLACVSMFPLLVRDGLALPYAAHVMLYGAVLAPTAVQYGRQLQAELGGGRSAGLLSHAVRGCSALVLRFWGVLAVLATAAGVGLHVAREVVPAPENLPWLHDRLFITFAFAGFAVAFVYTQCRQWMDGSGGKKRKSGKSE</sequence>
<feature type="transmembrane region" description="Helical" evidence="10">
    <location>
        <begin position="154"/>
        <end position="173"/>
    </location>
</feature>
<feature type="transmembrane region" description="Helical" evidence="10">
    <location>
        <begin position="464"/>
        <end position="483"/>
    </location>
</feature>
<dbReference type="EMBL" id="JAEHOE010000069">
    <property type="protein sequence ID" value="KAG2489811.1"/>
    <property type="molecule type" value="Genomic_DNA"/>
</dbReference>
<organism evidence="11 12">
    <name type="scientific">Edaphochlamys debaryana</name>
    <dbReference type="NCBI Taxonomy" id="47281"/>
    <lineage>
        <taxon>Eukaryota</taxon>
        <taxon>Viridiplantae</taxon>
        <taxon>Chlorophyta</taxon>
        <taxon>core chlorophytes</taxon>
        <taxon>Chlorophyceae</taxon>
        <taxon>CS clade</taxon>
        <taxon>Chlamydomonadales</taxon>
        <taxon>Chlamydomonadales incertae sedis</taxon>
        <taxon>Edaphochlamys</taxon>
    </lineage>
</organism>
<feature type="transmembrane region" description="Helical" evidence="10">
    <location>
        <begin position="503"/>
        <end position="521"/>
    </location>
</feature>
<dbReference type="InterPro" id="IPR004856">
    <property type="entry name" value="Glyco_trans_ALG6/ALG8"/>
</dbReference>
<evidence type="ECO:0000256" key="9">
    <source>
        <dbReference type="ARBA" id="ARBA00023136"/>
    </source>
</evidence>
<comment type="pathway">
    <text evidence="2 10">Protein modification; protein glycosylation.</text>
</comment>
<keyword evidence="6 10" id="KW-0812">Transmembrane</keyword>